<dbReference type="EMBL" id="JBBPCC010000016">
    <property type="protein sequence ID" value="MEK8130753.1"/>
    <property type="molecule type" value="Genomic_DNA"/>
</dbReference>
<keyword evidence="2" id="KW-1185">Reference proteome</keyword>
<dbReference type="Proteomes" id="UP001469365">
    <property type="component" value="Unassembled WGS sequence"/>
</dbReference>
<gene>
    <name evidence="1" type="ORF">WMW72_22870</name>
</gene>
<dbReference type="SUPFAM" id="SSF52540">
    <property type="entry name" value="P-loop containing nucleoside triphosphate hydrolases"/>
    <property type="match status" value="1"/>
</dbReference>
<accession>A0ABU9DSN4</accession>
<protein>
    <recommendedName>
        <fullName evidence="3">Uridine kinase</fullName>
    </recommendedName>
</protein>
<organism evidence="1 2">
    <name type="scientific">Paenibacillus filicis</name>
    <dbReference type="NCBI Taxonomy" id="669464"/>
    <lineage>
        <taxon>Bacteria</taxon>
        <taxon>Bacillati</taxon>
        <taxon>Bacillota</taxon>
        <taxon>Bacilli</taxon>
        <taxon>Bacillales</taxon>
        <taxon>Paenibacillaceae</taxon>
        <taxon>Paenibacillus</taxon>
    </lineage>
</organism>
<reference evidence="1 2" key="1">
    <citation type="submission" date="2024-04" db="EMBL/GenBank/DDBJ databases">
        <title>draft genome sequnece of Paenibacillus filicis.</title>
        <authorList>
            <person name="Kim D.-U."/>
        </authorList>
    </citation>
    <scope>NUCLEOTIDE SEQUENCE [LARGE SCALE GENOMIC DNA]</scope>
    <source>
        <strain evidence="1 2">KACC14197</strain>
    </source>
</reference>
<dbReference type="RefSeq" id="WP_341417889.1">
    <property type="nucleotide sequence ID" value="NZ_JBBPCC010000016.1"/>
</dbReference>
<dbReference type="Gene3D" id="3.40.50.300">
    <property type="entry name" value="P-loop containing nucleotide triphosphate hydrolases"/>
    <property type="match status" value="1"/>
</dbReference>
<sequence>MNSSTRPCKVIVVCGSSSGVGKSTLVDRLSQLISNASALYFDAYQATTEFPPDLFEDLANGKDVDPKHIRSPLFYRDLCALREGRPVVDPWNREVTPGAYLIVEEPFGREREGMAELIDYIACIQLPMDIALARRLLRNLKQDFNHLPTEERIQFMESTLLQYLNGGRIAYQKLYELVAADCDLILDGLETTDEMALAVITDLKRRGILQDQG</sequence>
<evidence type="ECO:0000313" key="1">
    <source>
        <dbReference type="EMBL" id="MEK8130753.1"/>
    </source>
</evidence>
<evidence type="ECO:0000313" key="2">
    <source>
        <dbReference type="Proteomes" id="UP001469365"/>
    </source>
</evidence>
<proteinExistence type="predicted"/>
<name>A0ABU9DSN4_9BACL</name>
<dbReference type="InterPro" id="IPR027417">
    <property type="entry name" value="P-loop_NTPase"/>
</dbReference>
<comment type="caution">
    <text evidence="1">The sequence shown here is derived from an EMBL/GenBank/DDBJ whole genome shotgun (WGS) entry which is preliminary data.</text>
</comment>
<evidence type="ECO:0008006" key="3">
    <source>
        <dbReference type="Google" id="ProtNLM"/>
    </source>
</evidence>